<sequence length="514" mass="58222">MKPLRMFAEGRQENIVALPSRASGSEHLLQLPSQDKKLSPPEKSDDESDHAATALLSNQKSSSPENHDIRSDGAPIDILQSGQADSSSQERMQQVPAEVTEQHSQDACEPEVLSPDLVHQVTNETEAVQASVEFSKEDDVQKEYDHESKSDLKPLSLEGLSLDPKEIDSLGSMHATSLECEAPQETNLSHESVLKSEVPQETSLSDGSMLGGGQNTNGNHFASGSMATQASGSAPIQTGTISPSSSASHQNFTPEAHSRPQTPASRGRNWHQKHNPDRVHRDSRFGFRGHSHNRRHNQRRVSSRQYPRAETSVQMSMNPGYPSQHLPSTNPQVQQGIQVQSQFPASASLTAPQAWPPQNMQQQNFASAFQSQLPGQSVLYPQAQMSQYPMQSSEQHGHLQNNVAYNQMWQYYYYQQQQQQQLFLQQQQLQLQQQEQQHMQPLQQQQPLHQQQQYFHQQQQQQQHQQPQPEFLPQQQQMQQQQHLLYLQQQLQHQQVEQVQQQAEQPQQQQQGEE</sequence>
<dbReference type="Proteomes" id="UP001164539">
    <property type="component" value="Chromosome 13"/>
</dbReference>
<evidence type="ECO:0000313" key="1">
    <source>
        <dbReference type="EMBL" id="KAJ4703780.1"/>
    </source>
</evidence>
<protein>
    <submittedName>
        <fullName evidence="1">Nuclear factor of activated T-cells 5-like isoform X2</fullName>
    </submittedName>
</protein>
<accession>A0ACC1WX23</accession>
<comment type="caution">
    <text evidence="1">The sequence shown here is derived from an EMBL/GenBank/DDBJ whole genome shotgun (WGS) entry which is preliminary data.</text>
</comment>
<gene>
    <name evidence="1" type="ORF">OWV82_023633</name>
</gene>
<organism evidence="1 2">
    <name type="scientific">Melia azedarach</name>
    <name type="common">Chinaberry tree</name>
    <dbReference type="NCBI Taxonomy" id="155640"/>
    <lineage>
        <taxon>Eukaryota</taxon>
        <taxon>Viridiplantae</taxon>
        <taxon>Streptophyta</taxon>
        <taxon>Embryophyta</taxon>
        <taxon>Tracheophyta</taxon>
        <taxon>Spermatophyta</taxon>
        <taxon>Magnoliopsida</taxon>
        <taxon>eudicotyledons</taxon>
        <taxon>Gunneridae</taxon>
        <taxon>Pentapetalae</taxon>
        <taxon>rosids</taxon>
        <taxon>malvids</taxon>
        <taxon>Sapindales</taxon>
        <taxon>Meliaceae</taxon>
        <taxon>Melia</taxon>
    </lineage>
</organism>
<dbReference type="EMBL" id="CM051406">
    <property type="protein sequence ID" value="KAJ4703780.1"/>
    <property type="molecule type" value="Genomic_DNA"/>
</dbReference>
<keyword evidence="2" id="KW-1185">Reference proteome</keyword>
<name>A0ACC1WX23_MELAZ</name>
<reference evidence="1 2" key="1">
    <citation type="journal article" date="2023" name="Science">
        <title>Complex scaffold remodeling in plant triterpene biosynthesis.</title>
        <authorList>
            <person name="De La Pena R."/>
            <person name="Hodgson H."/>
            <person name="Liu J.C."/>
            <person name="Stephenson M.J."/>
            <person name="Martin A.C."/>
            <person name="Owen C."/>
            <person name="Harkess A."/>
            <person name="Leebens-Mack J."/>
            <person name="Jimenez L.E."/>
            <person name="Osbourn A."/>
            <person name="Sattely E.S."/>
        </authorList>
    </citation>
    <scope>NUCLEOTIDE SEQUENCE [LARGE SCALE GENOMIC DNA]</scope>
    <source>
        <strain evidence="2">cv. JPN11</strain>
        <tissue evidence="1">Leaf</tissue>
    </source>
</reference>
<evidence type="ECO:0000313" key="2">
    <source>
        <dbReference type="Proteomes" id="UP001164539"/>
    </source>
</evidence>
<proteinExistence type="predicted"/>